<keyword evidence="3 6" id="KW-0326">Glycosidase</keyword>
<protein>
    <submittedName>
        <fullName evidence="7">6-phospho-beta-glucosidase</fullName>
    </submittedName>
</protein>
<dbReference type="FunFam" id="3.20.20.80:FF:000004">
    <property type="entry name" value="Beta-glucosidase 6-phospho-beta-glucosidase"/>
    <property type="match status" value="1"/>
</dbReference>
<feature type="active site" description="Nucleophile" evidence="4">
    <location>
        <position position="373"/>
    </location>
</feature>
<dbReference type="GO" id="GO:0016052">
    <property type="term" value="P:carbohydrate catabolic process"/>
    <property type="evidence" value="ECO:0007669"/>
    <property type="project" value="TreeGrafter"/>
</dbReference>
<keyword evidence="8" id="KW-1185">Reference proteome</keyword>
<evidence type="ECO:0000256" key="5">
    <source>
        <dbReference type="RuleBase" id="RU003690"/>
    </source>
</evidence>
<dbReference type="Proteomes" id="UP000287239">
    <property type="component" value="Unassembled WGS sequence"/>
</dbReference>
<dbReference type="PANTHER" id="PTHR10353">
    <property type="entry name" value="GLYCOSYL HYDROLASE"/>
    <property type="match status" value="1"/>
</dbReference>
<dbReference type="PROSITE" id="PS00653">
    <property type="entry name" value="GLYCOSYL_HYDROL_F1_2"/>
    <property type="match status" value="1"/>
</dbReference>
<evidence type="ECO:0000256" key="6">
    <source>
        <dbReference type="RuleBase" id="RU004468"/>
    </source>
</evidence>
<sequence length="474" mass="53475">MKQFPAEFLWGGAIAANQTEGAYLTGGKGLSLVDVTPSQKEGRWAAMSDPDKMVATTFDYYPSYESIDFYHRYKEDVALFAEMGFKILRTSISWPRIFPNGDDLLPNEEGLNYYDNLFAECRKYGIKLMVTMNHFDTPLAIFNKYGGWRNRQVIDLFVRYAETILTRYQGQVAYWLTFNEINMLLHGKFFAGAMSAAEGEITDQVRFQAAHHQLVASSLATKLAHQLDPTCQVGCMMAGTGAYPATCQPTDVWETFKHDQENFLFIDVQAKGEYSPYAQKLLAKKGVELVLEPDDLALLKAHTVDFVSFSYYSSEIKSATPEQHEVTAGNVLPGLKNPYLAVSEWGWQTDPLGLRIVLNTLADRYQKPLFIVENGLGAKDELTTDGKIHDDYRITYLREHILAMGQAIADGVELIGYTPWGCIDLISAGTGQMSKRYGFIYVDRDDEGKGTLARYKKDSFSWYQEVIRSNGENL</sequence>
<evidence type="ECO:0000256" key="4">
    <source>
        <dbReference type="PROSITE-ProRule" id="PRU10055"/>
    </source>
</evidence>
<dbReference type="GeneID" id="98568921"/>
<dbReference type="OrthoDB" id="1637462at2"/>
<organism evidence="7 8">
    <name type="scientific">Vagococcus salmoninarum</name>
    <dbReference type="NCBI Taxonomy" id="2739"/>
    <lineage>
        <taxon>Bacteria</taxon>
        <taxon>Bacillati</taxon>
        <taxon>Bacillota</taxon>
        <taxon>Bacilli</taxon>
        <taxon>Lactobacillales</taxon>
        <taxon>Enterococcaceae</taxon>
        <taxon>Vagococcus</taxon>
    </lineage>
</organism>
<dbReference type="GO" id="GO:0008422">
    <property type="term" value="F:beta-glucosidase activity"/>
    <property type="evidence" value="ECO:0007669"/>
    <property type="project" value="TreeGrafter"/>
</dbReference>
<dbReference type="GO" id="GO:0005829">
    <property type="term" value="C:cytosol"/>
    <property type="evidence" value="ECO:0007669"/>
    <property type="project" value="TreeGrafter"/>
</dbReference>
<dbReference type="PROSITE" id="PS00572">
    <property type="entry name" value="GLYCOSYL_HYDROL_F1_1"/>
    <property type="match status" value="1"/>
</dbReference>
<dbReference type="PRINTS" id="PR00131">
    <property type="entry name" value="GLHYDRLASE1"/>
</dbReference>
<dbReference type="EMBL" id="NGJU01000017">
    <property type="protein sequence ID" value="RST93993.1"/>
    <property type="molecule type" value="Genomic_DNA"/>
</dbReference>
<dbReference type="Pfam" id="PF00232">
    <property type="entry name" value="Glyco_hydro_1"/>
    <property type="match status" value="1"/>
</dbReference>
<dbReference type="InterPro" id="IPR018120">
    <property type="entry name" value="Glyco_hydro_1_AS"/>
</dbReference>
<dbReference type="RefSeq" id="WP_126781137.1">
    <property type="nucleotide sequence ID" value="NZ_NGJU01000017.1"/>
</dbReference>
<keyword evidence="2 6" id="KW-0378">Hydrolase</keyword>
<evidence type="ECO:0000256" key="3">
    <source>
        <dbReference type="ARBA" id="ARBA00023295"/>
    </source>
</evidence>
<accession>A0A429ZK04</accession>
<dbReference type="Gene3D" id="3.20.20.80">
    <property type="entry name" value="Glycosidases"/>
    <property type="match status" value="1"/>
</dbReference>
<evidence type="ECO:0000313" key="7">
    <source>
        <dbReference type="EMBL" id="RST93993.1"/>
    </source>
</evidence>
<dbReference type="InterPro" id="IPR001360">
    <property type="entry name" value="Glyco_hydro_1"/>
</dbReference>
<comment type="similarity">
    <text evidence="1 5">Belongs to the glycosyl hydrolase 1 family.</text>
</comment>
<evidence type="ECO:0000256" key="1">
    <source>
        <dbReference type="ARBA" id="ARBA00010838"/>
    </source>
</evidence>
<name>A0A429ZK04_9ENTE</name>
<dbReference type="NCBIfam" id="NF007158">
    <property type="entry name" value="PRK09593.1"/>
    <property type="match status" value="1"/>
</dbReference>
<dbReference type="PANTHER" id="PTHR10353:SF122">
    <property type="entry name" value="6-PHOSPHO-BETA-GLUCOSIDASE ASCB-RELATED"/>
    <property type="match status" value="1"/>
</dbReference>
<evidence type="ECO:0000313" key="8">
    <source>
        <dbReference type="Proteomes" id="UP000287239"/>
    </source>
</evidence>
<gene>
    <name evidence="7" type="ORF">CBF35_11095</name>
</gene>
<dbReference type="InterPro" id="IPR017853">
    <property type="entry name" value="GH"/>
</dbReference>
<comment type="caution">
    <text evidence="7">The sequence shown here is derived from an EMBL/GenBank/DDBJ whole genome shotgun (WGS) entry which is preliminary data.</text>
</comment>
<evidence type="ECO:0000256" key="2">
    <source>
        <dbReference type="ARBA" id="ARBA00022801"/>
    </source>
</evidence>
<proteinExistence type="inferred from homology"/>
<dbReference type="AlphaFoldDB" id="A0A429ZK04"/>
<dbReference type="SUPFAM" id="SSF51445">
    <property type="entry name" value="(Trans)glycosidases"/>
    <property type="match status" value="1"/>
</dbReference>
<reference evidence="7 8" key="1">
    <citation type="submission" date="2017-05" db="EMBL/GenBank/DDBJ databases">
        <title>Vagococcus spp. assemblies.</title>
        <authorList>
            <person name="Gulvik C.A."/>
        </authorList>
    </citation>
    <scope>NUCLEOTIDE SEQUENCE [LARGE SCALE GENOMIC DNA]</scope>
    <source>
        <strain evidence="7 8">NCFB 2777</strain>
    </source>
</reference>
<dbReference type="NCBIfam" id="NF007356">
    <property type="entry name" value="PRK09852.1"/>
    <property type="match status" value="1"/>
</dbReference>
<dbReference type="InterPro" id="IPR033132">
    <property type="entry name" value="GH_1_N_CS"/>
</dbReference>